<evidence type="ECO:0000313" key="19">
    <source>
        <dbReference type="Proteomes" id="UP000179360"/>
    </source>
</evidence>
<keyword evidence="11 14" id="KW-0255">Endonuclease</keyword>
<dbReference type="GO" id="GO:0004523">
    <property type="term" value="F:RNA-DNA hybrid ribonuclease activity"/>
    <property type="evidence" value="ECO:0007669"/>
    <property type="project" value="UniProtKB-UniRule"/>
</dbReference>
<comment type="subcellular location">
    <subcellularLocation>
        <location evidence="4 14">Cytoplasm</location>
    </subcellularLocation>
</comment>
<dbReference type="PANTHER" id="PTHR10954:SF18">
    <property type="entry name" value="RIBONUCLEASE HII"/>
    <property type="match status" value="1"/>
</dbReference>
<dbReference type="GO" id="GO:0005737">
    <property type="term" value="C:cytoplasm"/>
    <property type="evidence" value="ECO:0007669"/>
    <property type="project" value="UniProtKB-SubCell"/>
</dbReference>
<evidence type="ECO:0000256" key="6">
    <source>
        <dbReference type="ARBA" id="ARBA00012180"/>
    </source>
</evidence>
<evidence type="ECO:0000256" key="3">
    <source>
        <dbReference type="ARBA" id="ARBA00004065"/>
    </source>
</evidence>
<evidence type="ECO:0000256" key="12">
    <source>
        <dbReference type="ARBA" id="ARBA00022801"/>
    </source>
</evidence>
<dbReference type="FunFam" id="3.30.420.10:FF:000006">
    <property type="entry name" value="Ribonuclease HII"/>
    <property type="match status" value="1"/>
</dbReference>
<keyword evidence="8 14" id="KW-0963">Cytoplasm</keyword>
<dbReference type="SUPFAM" id="SSF53098">
    <property type="entry name" value="Ribonuclease H-like"/>
    <property type="match status" value="1"/>
</dbReference>
<dbReference type="NCBIfam" id="NF000596">
    <property type="entry name" value="PRK00015.1-4"/>
    <property type="match status" value="1"/>
</dbReference>
<dbReference type="PANTHER" id="PTHR10954">
    <property type="entry name" value="RIBONUCLEASE H2 SUBUNIT A"/>
    <property type="match status" value="1"/>
</dbReference>
<dbReference type="GO" id="GO:0030145">
    <property type="term" value="F:manganese ion binding"/>
    <property type="evidence" value="ECO:0007669"/>
    <property type="project" value="UniProtKB-UniRule"/>
</dbReference>
<evidence type="ECO:0000256" key="7">
    <source>
        <dbReference type="ARBA" id="ARBA00019179"/>
    </source>
</evidence>
<dbReference type="GO" id="GO:0032299">
    <property type="term" value="C:ribonuclease H2 complex"/>
    <property type="evidence" value="ECO:0007669"/>
    <property type="project" value="TreeGrafter"/>
</dbReference>
<evidence type="ECO:0000256" key="8">
    <source>
        <dbReference type="ARBA" id="ARBA00022490"/>
    </source>
</evidence>
<keyword evidence="12 14" id="KW-0378">Hydrolase</keyword>
<comment type="caution">
    <text evidence="18">The sequence shown here is derived from an EMBL/GenBank/DDBJ whole genome shotgun (WGS) entry which is preliminary data.</text>
</comment>
<evidence type="ECO:0000256" key="9">
    <source>
        <dbReference type="ARBA" id="ARBA00022722"/>
    </source>
</evidence>
<evidence type="ECO:0000259" key="17">
    <source>
        <dbReference type="PROSITE" id="PS51975"/>
    </source>
</evidence>
<dbReference type="PROSITE" id="PS51975">
    <property type="entry name" value="RNASE_H_2"/>
    <property type="match status" value="1"/>
</dbReference>
<feature type="binding site" evidence="14 15">
    <location>
        <position position="13"/>
    </location>
    <ligand>
        <name>a divalent metal cation</name>
        <dbReference type="ChEBI" id="CHEBI:60240"/>
    </ligand>
</feature>
<dbReference type="InterPro" id="IPR022898">
    <property type="entry name" value="RNase_HII"/>
</dbReference>
<dbReference type="AlphaFoldDB" id="A0A1F6TRB9"/>
<comment type="similarity">
    <text evidence="5 14 16">Belongs to the RNase HII family.</text>
</comment>
<dbReference type="NCBIfam" id="NF000595">
    <property type="entry name" value="PRK00015.1-3"/>
    <property type="match status" value="1"/>
</dbReference>
<keyword evidence="9 14" id="KW-0540">Nuclease</keyword>
<dbReference type="InterPro" id="IPR036397">
    <property type="entry name" value="RNaseH_sf"/>
</dbReference>
<dbReference type="EC" id="3.1.26.4" evidence="6 14"/>
<feature type="domain" description="RNase H type-2" evidence="17">
    <location>
        <begin position="6"/>
        <end position="193"/>
    </location>
</feature>
<comment type="function">
    <text evidence="3 14 16">Endonuclease that specifically degrades the RNA of RNA-DNA hybrids.</text>
</comment>
<dbReference type="CDD" id="cd07182">
    <property type="entry name" value="RNase_HII_bacteria_HII_like"/>
    <property type="match status" value="1"/>
</dbReference>
<dbReference type="InterPro" id="IPR001352">
    <property type="entry name" value="RNase_HII/HIII"/>
</dbReference>
<evidence type="ECO:0000256" key="5">
    <source>
        <dbReference type="ARBA" id="ARBA00007383"/>
    </source>
</evidence>
<protein>
    <recommendedName>
        <fullName evidence="7 14">Ribonuclease HII</fullName>
        <shortName evidence="14">RNase HII</shortName>
        <ecNumber evidence="6 14">3.1.26.4</ecNumber>
    </recommendedName>
</protein>
<dbReference type="GO" id="GO:0006298">
    <property type="term" value="P:mismatch repair"/>
    <property type="evidence" value="ECO:0007669"/>
    <property type="project" value="TreeGrafter"/>
</dbReference>
<dbReference type="InterPro" id="IPR024567">
    <property type="entry name" value="RNase_HII/HIII_dom"/>
</dbReference>
<dbReference type="GO" id="GO:0003723">
    <property type="term" value="F:RNA binding"/>
    <property type="evidence" value="ECO:0007669"/>
    <property type="project" value="UniProtKB-UniRule"/>
</dbReference>
<comment type="cofactor">
    <cofactor evidence="14 15">
        <name>Mn(2+)</name>
        <dbReference type="ChEBI" id="CHEBI:29035"/>
    </cofactor>
    <cofactor evidence="14 15">
        <name>Mg(2+)</name>
        <dbReference type="ChEBI" id="CHEBI:18420"/>
    </cofactor>
    <text evidence="14 15">Manganese or magnesium. Binds 1 divalent metal ion per monomer in the absence of substrate. May bind a second metal ion after substrate binding.</text>
</comment>
<evidence type="ECO:0000256" key="14">
    <source>
        <dbReference type="HAMAP-Rule" id="MF_00052"/>
    </source>
</evidence>
<proteinExistence type="inferred from homology"/>
<evidence type="ECO:0000256" key="1">
    <source>
        <dbReference type="ARBA" id="ARBA00000077"/>
    </source>
</evidence>
<dbReference type="Gene3D" id="3.30.420.10">
    <property type="entry name" value="Ribonuclease H-like superfamily/Ribonuclease H"/>
    <property type="match status" value="1"/>
</dbReference>
<evidence type="ECO:0000256" key="4">
    <source>
        <dbReference type="ARBA" id="ARBA00004496"/>
    </source>
</evidence>
<dbReference type="InterPro" id="IPR012337">
    <property type="entry name" value="RNaseH-like_sf"/>
</dbReference>
<dbReference type="HAMAP" id="MF_00052_B">
    <property type="entry name" value="RNase_HII_B"/>
    <property type="match status" value="1"/>
</dbReference>
<dbReference type="Proteomes" id="UP000179360">
    <property type="component" value="Unassembled WGS sequence"/>
</dbReference>
<evidence type="ECO:0000313" key="18">
    <source>
        <dbReference type="EMBL" id="OGI47612.1"/>
    </source>
</evidence>
<dbReference type="GO" id="GO:0043137">
    <property type="term" value="P:DNA replication, removal of RNA primer"/>
    <property type="evidence" value="ECO:0007669"/>
    <property type="project" value="TreeGrafter"/>
</dbReference>
<dbReference type="STRING" id="1817764.A2637_01725"/>
<evidence type="ECO:0000256" key="15">
    <source>
        <dbReference type="PROSITE-ProRule" id="PRU01319"/>
    </source>
</evidence>
<reference evidence="18 19" key="1">
    <citation type="journal article" date="2016" name="Nat. Commun.">
        <title>Thousands of microbial genomes shed light on interconnected biogeochemical processes in an aquifer system.</title>
        <authorList>
            <person name="Anantharaman K."/>
            <person name="Brown C.T."/>
            <person name="Hug L.A."/>
            <person name="Sharon I."/>
            <person name="Castelle C.J."/>
            <person name="Probst A.J."/>
            <person name="Thomas B.C."/>
            <person name="Singh A."/>
            <person name="Wilkins M.J."/>
            <person name="Karaoz U."/>
            <person name="Brodie E.L."/>
            <person name="Williams K.H."/>
            <person name="Hubbard S.S."/>
            <person name="Banfield J.F."/>
        </authorList>
    </citation>
    <scope>NUCLEOTIDE SEQUENCE [LARGE SCALE GENOMIC DNA]</scope>
</reference>
<evidence type="ECO:0000256" key="11">
    <source>
        <dbReference type="ARBA" id="ARBA00022759"/>
    </source>
</evidence>
<dbReference type="EMBL" id="MFSY01000014">
    <property type="protein sequence ID" value="OGI47612.1"/>
    <property type="molecule type" value="Genomic_DNA"/>
</dbReference>
<evidence type="ECO:0000256" key="10">
    <source>
        <dbReference type="ARBA" id="ARBA00022723"/>
    </source>
</evidence>
<keyword evidence="13 14" id="KW-0464">Manganese</keyword>
<dbReference type="Pfam" id="PF01351">
    <property type="entry name" value="RNase_HII"/>
    <property type="match status" value="1"/>
</dbReference>
<feature type="binding site" evidence="14 15">
    <location>
        <position position="12"/>
    </location>
    <ligand>
        <name>a divalent metal cation</name>
        <dbReference type="ChEBI" id="CHEBI:60240"/>
    </ligand>
</feature>
<organism evidence="18 19">
    <name type="scientific">Candidatus Muproteobacteria bacterium RIFCSPHIGHO2_01_FULL_65_16</name>
    <dbReference type="NCBI Taxonomy" id="1817764"/>
    <lineage>
        <taxon>Bacteria</taxon>
        <taxon>Pseudomonadati</taxon>
        <taxon>Pseudomonadota</taxon>
        <taxon>Candidatus Muproteobacteria</taxon>
    </lineage>
</organism>
<accession>A0A1F6TRB9</accession>
<comment type="cofactor">
    <cofactor evidence="2">
        <name>Mg(2+)</name>
        <dbReference type="ChEBI" id="CHEBI:18420"/>
    </cofactor>
</comment>
<feature type="binding site" evidence="14 15">
    <location>
        <position position="104"/>
    </location>
    <ligand>
        <name>a divalent metal cation</name>
        <dbReference type="ChEBI" id="CHEBI:60240"/>
    </ligand>
</feature>
<keyword evidence="10 14" id="KW-0479">Metal-binding</keyword>
<gene>
    <name evidence="14" type="primary">rnhB</name>
    <name evidence="18" type="ORF">A2637_01725</name>
</gene>
<evidence type="ECO:0000256" key="16">
    <source>
        <dbReference type="RuleBase" id="RU003515"/>
    </source>
</evidence>
<evidence type="ECO:0000256" key="2">
    <source>
        <dbReference type="ARBA" id="ARBA00001946"/>
    </source>
</evidence>
<name>A0A1F6TRB9_9PROT</name>
<sequence>MDDRPQLIAGVDEAGRGPLAGPVLASAVIFVPGRAVAGVADSKTLSPSRREALAERIREHALCWAIGRAEVEEIDRLNILRASLLAMSRAVAALAQAPDMVLVDGPHSPAVDYQVRAVIAGDATVPAISAASILAKVERDALMRELDRLYPVYGFARHKGYPTAEHLRALAEHGVSPVHRRTFAPVRQILYAG</sequence>
<evidence type="ECO:0000256" key="13">
    <source>
        <dbReference type="ARBA" id="ARBA00023211"/>
    </source>
</evidence>
<comment type="catalytic activity">
    <reaction evidence="1 14 15 16">
        <text>Endonucleolytic cleavage to 5'-phosphomonoester.</text>
        <dbReference type="EC" id="3.1.26.4"/>
    </reaction>
</comment>